<feature type="compositionally biased region" description="Basic and acidic residues" evidence="2">
    <location>
        <begin position="1"/>
        <end position="10"/>
    </location>
</feature>
<dbReference type="SUPFAM" id="SSF117782">
    <property type="entry name" value="YbjQ-like"/>
    <property type="match status" value="2"/>
</dbReference>
<dbReference type="InterPro" id="IPR002765">
    <property type="entry name" value="UPF0145_YbjQ-like"/>
</dbReference>
<organism evidence="3 4">
    <name type="scientific">Streptomyces yangpuensis</name>
    <dbReference type="NCBI Taxonomy" id="1648182"/>
    <lineage>
        <taxon>Bacteria</taxon>
        <taxon>Bacillati</taxon>
        <taxon>Actinomycetota</taxon>
        <taxon>Actinomycetes</taxon>
        <taxon>Kitasatosporales</taxon>
        <taxon>Streptomycetaceae</taxon>
        <taxon>Streptomyces</taxon>
    </lineage>
</organism>
<evidence type="ECO:0000256" key="1">
    <source>
        <dbReference type="ARBA" id="ARBA00010751"/>
    </source>
</evidence>
<dbReference type="PANTHER" id="PTHR34068:SF2">
    <property type="entry name" value="UPF0145 PROTEIN SCO3412"/>
    <property type="match status" value="1"/>
</dbReference>
<dbReference type="EMBL" id="CP102514">
    <property type="protein sequence ID" value="UUY46178.1"/>
    <property type="molecule type" value="Genomic_DNA"/>
</dbReference>
<dbReference type="Proteomes" id="UP001057738">
    <property type="component" value="Chromosome"/>
</dbReference>
<keyword evidence="4" id="KW-1185">Reference proteome</keyword>
<dbReference type="PANTHER" id="PTHR34068">
    <property type="entry name" value="UPF0145 PROTEIN YBJQ"/>
    <property type="match status" value="1"/>
</dbReference>
<dbReference type="Pfam" id="PF01906">
    <property type="entry name" value="YbjQ_1"/>
    <property type="match status" value="2"/>
</dbReference>
<feature type="region of interest" description="Disordered" evidence="2">
    <location>
        <begin position="1"/>
        <end position="25"/>
    </location>
</feature>
<dbReference type="RefSeq" id="WP_257854729.1">
    <property type="nucleotide sequence ID" value="NZ_CP102514.1"/>
</dbReference>
<sequence length="293" mass="31937">MTERTGRDMIGEAAQPADEGAAEDAMRRLARLQPGEKGSPGEKRGMFTSDLTVNEFLLVREAGFRPLGLVLGSSVHHVGLQLGRWSKNQELTKLSQAMYQAREFAMSRMEAEASALGADGIVGVRLDIEFKEFGSDIAEFIAVGTAVKADGADPGPAGTWLNNKGKPFTSDLSGQEFWTLIRAGYAPLDLVMGSCVYHVAHQRFTQVLSNAGRNVEIEPFTQALYEARELAMSRMRAEGQVLDAEGIVAVQLKQHSHTWGSHTTEFFAIGTAVRPLYDDHVIDRPAMVVSLDA</sequence>
<name>A0ABY5PR97_9ACTN</name>
<dbReference type="GeneID" id="95572304"/>
<proteinExistence type="inferred from homology"/>
<evidence type="ECO:0000313" key="3">
    <source>
        <dbReference type="EMBL" id="UUY46178.1"/>
    </source>
</evidence>
<dbReference type="Gene3D" id="3.30.110.70">
    <property type="entry name" value="Hypothetical protein apc22750. Chain B"/>
    <property type="match status" value="2"/>
</dbReference>
<protein>
    <submittedName>
        <fullName evidence="3">Heavy metal-binding domain-containing protein</fullName>
    </submittedName>
</protein>
<comment type="similarity">
    <text evidence="1">Belongs to the UPF0145 family.</text>
</comment>
<evidence type="ECO:0000313" key="4">
    <source>
        <dbReference type="Proteomes" id="UP001057738"/>
    </source>
</evidence>
<dbReference type="InterPro" id="IPR035439">
    <property type="entry name" value="UPF0145_dom_sf"/>
</dbReference>
<accession>A0ABY5PR97</accession>
<evidence type="ECO:0000256" key="2">
    <source>
        <dbReference type="SAM" id="MobiDB-lite"/>
    </source>
</evidence>
<reference evidence="3" key="1">
    <citation type="submission" date="2022-08" db="EMBL/GenBank/DDBJ databases">
        <authorList>
            <person name="Tian L."/>
        </authorList>
    </citation>
    <scope>NUCLEOTIDE SEQUENCE</scope>
    <source>
        <strain evidence="3">CM253</strain>
    </source>
</reference>
<gene>
    <name evidence="3" type="ORF">NRK68_02480</name>
</gene>